<dbReference type="RefSeq" id="WP_052473053.1">
    <property type="nucleotide sequence ID" value="NZ_AP012547.1"/>
</dbReference>
<gene>
    <name evidence="3" type="ORF">SUTH_00354</name>
</gene>
<keyword evidence="3" id="KW-0449">Lipoprotein</keyword>
<dbReference type="AlphaFoldDB" id="W0SBN7"/>
<proteinExistence type="predicted"/>
<evidence type="ECO:0000256" key="1">
    <source>
        <dbReference type="SAM" id="MobiDB-lite"/>
    </source>
</evidence>
<reference evidence="3 4" key="1">
    <citation type="journal article" date="2014" name="Syst. Appl. Microbiol.">
        <title>Complete genomes of freshwater sulfur oxidizers Sulfuricella denitrificans skB26 and Sulfuritalea hydrogenivorans sk43H: genetic insights into the sulfur oxidation pathway of betaproteobacteria.</title>
        <authorList>
            <person name="Watanabe T."/>
            <person name="Kojima H."/>
            <person name="Fukui M."/>
        </authorList>
    </citation>
    <scope>NUCLEOTIDE SEQUENCE [LARGE SCALE GENOMIC DNA]</scope>
    <source>
        <strain evidence="3">DSM22779</strain>
    </source>
</reference>
<name>W0SBN7_9PROT</name>
<keyword evidence="4" id="KW-1185">Reference proteome</keyword>
<dbReference type="HOGENOM" id="CLU_099352_2_0_4"/>
<organism evidence="3 4">
    <name type="scientific">Sulfuritalea hydrogenivorans sk43H</name>
    <dbReference type="NCBI Taxonomy" id="1223802"/>
    <lineage>
        <taxon>Bacteria</taxon>
        <taxon>Pseudomonadati</taxon>
        <taxon>Pseudomonadota</taxon>
        <taxon>Betaproteobacteria</taxon>
        <taxon>Nitrosomonadales</taxon>
        <taxon>Sterolibacteriaceae</taxon>
        <taxon>Sulfuritalea</taxon>
    </lineage>
</organism>
<feature type="domain" description="CNP1-like uncharacterised" evidence="2">
    <location>
        <begin position="21"/>
        <end position="145"/>
    </location>
</feature>
<evidence type="ECO:0000313" key="3">
    <source>
        <dbReference type="EMBL" id="BAO28170.1"/>
    </source>
</evidence>
<dbReference type="STRING" id="1223802.SUTH_00354"/>
<evidence type="ECO:0000313" key="4">
    <source>
        <dbReference type="Proteomes" id="UP000031637"/>
    </source>
</evidence>
<dbReference type="InterPro" id="IPR014861">
    <property type="entry name" value="CNP1-like_dom"/>
</dbReference>
<sequence length="164" mass="18386">MAQTVDPSGRIVPGNYQSEEEEKPWQELEIEMPAFPKQENLIEFYVSAVATNKYFIDASTLAVGADGVVRYALVVETSGGARNISFEGIHCKGRNWKHYATGRSDGTWTKSRTSRIEWRPIENKPVNRHHAALSRDLFCPLGNPIFTADEGRNALRLGKHPNSN</sequence>
<dbReference type="EMBL" id="AP012547">
    <property type="protein sequence ID" value="BAO28170.1"/>
    <property type="molecule type" value="Genomic_DNA"/>
</dbReference>
<evidence type="ECO:0000259" key="2">
    <source>
        <dbReference type="Pfam" id="PF08750"/>
    </source>
</evidence>
<dbReference type="KEGG" id="shd:SUTH_00354"/>
<dbReference type="Pfam" id="PF08750">
    <property type="entry name" value="CNP1"/>
    <property type="match status" value="1"/>
</dbReference>
<dbReference type="OrthoDB" id="7066954at2"/>
<accession>W0SBN7</accession>
<protein>
    <submittedName>
        <fullName evidence="3">Lipoprotein</fullName>
    </submittedName>
</protein>
<feature type="region of interest" description="Disordered" evidence="1">
    <location>
        <begin position="1"/>
        <end position="20"/>
    </location>
</feature>
<dbReference type="Proteomes" id="UP000031637">
    <property type="component" value="Chromosome"/>
</dbReference>